<comment type="caution">
    <text evidence="1">The sequence shown here is derived from an EMBL/GenBank/DDBJ whole genome shotgun (WGS) entry which is preliminary data.</text>
</comment>
<dbReference type="AlphaFoldDB" id="A0ABD3CG43"/>
<dbReference type="EMBL" id="JAVIJP010000037">
    <property type="protein sequence ID" value="KAL3628001.1"/>
    <property type="molecule type" value="Genomic_DNA"/>
</dbReference>
<dbReference type="SUPFAM" id="SSF50249">
    <property type="entry name" value="Nucleic acid-binding proteins"/>
    <property type="match status" value="1"/>
</dbReference>
<sequence length="137" mass="15831">MDPLFEPMQIVDSLYTVTEIDSTYDYDRCKQTYDNGLYKMQIDILDSSATASILCWDPEAEILAGIPCQDLYQKFIETRNCFEDIPDELGSLIDQTFLFRVTVKENQVHKESSVFTVIGLETDPTLVANYTMFTRER</sequence>
<evidence type="ECO:0000313" key="2">
    <source>
        <dbReference type="Proteomes" id="UP001632038"/>
    </source>
</evidence>
<dbReference type="Proteomes" id="UP001632038">
    <property type="component" value="Unassembled WGS sequence"/>
</dbReference>
<dbReference type="Gene3D" id="2.40.50.140">
    <property type="entry name" value="Nucleic acid-binding proteins"/>
    <property type="match status" value="1"/>
</dbReference>
<dbReference type="InterPro" id="IPR012340">
    <property type="entry name" value="NA-bd_OB-fold"/>
</dbReference>
<name>A0ABD3CG43_9LAMI</name>
<gene>
    <name evidence="1" type="ORF">CASFOL_028103</name>
</gene>
<protein>
    <recommendedName>
        <fullName evidence="3">Replication factor A C-terminal domain-containing protein</fullName>
    </recommendedName>
</protein>
<proteinExistence type="predicted"/>
<evidence type="ECO:0000313" key="1">
    <source>
        <dbReference type="EMBL" id="KAL3628001.1"/>
    </source>
</evidence>
<keyword evidence="2" id="KW-1185">Reference proteome</keyword>
<reference evidence="2" key="1">
    <citation type="journal article" date="2024" name="IScience">
        <title>Strigolactones Initiate the Formation of Haustorium-like Structures in Castilleja.</title>
        <authorList>
            <person name="Buerger M."/>
            <person name="Peterson D."/>
            <person name="Chory J."/>
        </authorList>
    </citation>
    <scope>NUCLEOTIDE SEQUENCE [LARGE SCALE GENOMIC DNA]</scope>
</reference>
<evidence type="ECO:0008006" key="3">
    <source>
        <dbReference type="Google" id="ProtNLM"/>
    </source>
</evidence>
<accession>A0ABD3CG43</accession>
<organism evidence="1 2">
    <name type="scientific">Castilleja foliolosa</name>
    <dbReference type="NCBI Taxonomy" id="1961234"/>
    <lineage>
        <taxon>Eukaryota</taxon>
        <taxon>Viridiplantae</taxon>
        <taxon>Streptophyta</taxon>
        <taxon>Embryophyta</taxon>
        <taxon>Tracheophyta</taxon>
        <taxon>Spermatophyta</taxon>
        <taxon>Magnoliopsida</taxon>
        <taxon>eudicotyledons</taxon>
        <taxon>Gunneridae</taxon>
        <taxon>Pentapetalae</taxon>
        <taxon>asterids</taxon>
        <taxon>lamiids</taxon>
        <taxon>Lamiales</taxon>
        <taxon>Orobanchaceae</taxon>
        <taxon>Pedicularideae</taxon>
        <taxon>Castillejinae</taxon>
        <taxon>Castilleja</taxon>
    </lineage>
</organism>